<evidence type="ECO:0000256" key="1">
    <source>
        <dbReference type="ARBA" id="ARBA00022741"/>
    </source>
</evidence>
<feature type="non-terminal residue" evidence="3">
    <location>
        <position position="342"/>
    </location>
</feature>
<dbReference type="SMART" id="SM00028">
    <property type="entry name" value="TPR"/>
    <property type="match status" value="3"/>
</dbReference>
<keyword evidence="1" id="KW-0547">Nucleotide-binding</keyword>
<comment type="caution">
    <text evidence="3">The sequence shown here is derived from an EMBL/GenBank/DDBJ whole genome shotgun (WGS) entry which is preliminary data.</text>
</comment>
<dbReference type="Gene3D" id="1.25.40.10">
    <property type="entry name" value="Tetratricopeptide repeat domain"/>
    <property type="match status" value="2"/>
</dbReference>
<dbReference type="AlphaFoldDB" id="X1BQ31"/>
<dbReference type="PROSITE" id="PS50005">
    <property type="entry name" value="TPR"/>
    <property type="match status" value="2"/>
</dbReference>
<accession>X1BQ31</accession>
<dbReference type="Pfam" id="PF13176">
    <property type="entry name" value="TPR_7"/>
    <property type="match status" value="1"/>
</dbReference>
<dbReference type="PANTHER" id="PTHR16305">
    <property type="entry name" value="TESTICULAR SOLUBLE ADENYLYL CYCLASE"/>
    <property type="match status" value="1"/>
</dbReference>
<evidence type="ECO:0000313" key="3">
    <source>
        <dbReference type="EMBL" id="GAG86193.1"/>
    </source>
</evidence>
<dbReference type="GO" id="GO:0004016">
    <property type="term" value="F:adenylate cyclase activity"/>
    <property type="evidence" value="ECO:0007669"/>
    <property type="project" value="TreeGrafter"/>
</dbReference>
<organism evidence="3">
    <name type="scientific">marine sediment metagenome</name>
    <dbReference type="NCBI Taxonomy" id="412755"/>
    <lineage>
        <taxon>unclassified sequences</taxon>
        <taxon>metagenomes</taxon>
        <taxon>ecological metagenomes</taxon>
    </lineage>
</organism>
<dbReference type="GO" id="GO:0005524">
    <property type="term" value="F:ATP binding"/>
    <property type="evidence" value="ECO:0007669"/>
    <property type="project" value="UniProtKB-KW"/>
</dbReference>
<dbReference type="EMBL" id="BART01010183">
    <property type="protein sequence ID" value="GAG86193.1"/>
    <property type="molecule type" value="Genomic_DNA"/>
</dbReference>
<dbReference type="InterPro" id="IPR019734">
    <property type="entry name" value="TPR_rpt"/>
</dbReference>
<feature type="non-terminal residue" evidence="3">
    <location>
        <position position="1"/>
    </location>
</feature>
<name>X1BQ31_9ZZZZ</name>
<keyword evidence="2" id="KW-0067">ATP-binding</keyword>
<dbReference type="SUPFAM" id="SSF48452">
    <property type="entry name" value="TPR-like"/>
    <property type="match status" value="1"/>
</dbReference>
<evidence type="ECO:0000256" key="2">
    <source>
        <dbReference type="ARBA" id="ARBA00022840"/>
    </source>
</evidence>
<protein>
    <submittedName>
        <fullName evidence="3">Uncharacterized protein</fullName>
    </submittedName>
</protein>
<proteinExistence type="predicted"/>
<dbReference type="PANTHER" id="PTHR16305:SF28">
    <property type="entry name" value="GUANYLATE CYCLASE DOMAIN-CONTAINING PROTEIN"/>
    <property type="match status" value="1"/>
</dbReference>
<reference evidence="3" key="1">
    <citation type="journal article" date="2014" name="Front. Microbiol.">
        <title>High frequency of phylogenetically diverse reductive dehalogenase-homologous genes in deep subseafloor sedimentary metagenomes.</title>
        <authorList>
            <person name="Kawai M."/>
            <person name="Futagami T."/>
            <person name="Toyoda A."/>
            <person name="Takaki Y."/>
            <person name="Nishi S."/>
            <person name="Hori S."/>
            <person name="Arai W."/>
            <person name="Tsubouchi T."/>
            <person name="Morono Y."/>
            <person name="Uchiyama I."/>
            <person name="Ito T."/>
            <person name="Fujiyama A."/>
            <person name="Inagaki F."/>
            <person name="Takami H."/>
        </authorList>
    </citation>
    <scope>NUCLEOTIDE SEQUENCE</scope>
    <source>
        <strain evidence="3">Expedition CK06-06</strain>
    </source>
</reference>
<dbReference type="InterPro" id="IPR011990">
    <property type="entry name" value="TPR-like_helical_dom_sf"/>
</dbReference>
<gene>
    <name evidence="3" type="ORF">S01H4_22276</name>
</gene>
<dbReference type="GO" id="GO:0005737">
    <property type="term" value="C:cytoplasm"/>
    <property type="evidence" value="ECO:0007669"/>
    <property type="project" value="TreeGrafter"/>
</dbReference>
<sequence>LPPEAKETMGNASVIGRNFHYCILSYITNLDSIDNAITTLESGDFILKKNSSPHTSLVSISGDDEKQFTIHNSQLSSDTEYMFKHALIRDVAYKGLLKKKRRKIHRKTAEYMEDIFREKIEDYYEVLGNHYYHAEVFEKSYDYYKKAGDDAKKLYLNNVALGCYTKAIEIHKRILPYEKEKLAELYEKIGDVKVVKAEYDKACKDYKNAFHYYKAIEKKAGIRRKIGNIFFYKGEYDTAISFYEETIEMLKEHPSSLVLSETRMHYAQLLFGGKSDYQAAENMISQALAKIDEEKNPKIYAFGLNIIGNIFHFRSDYDRALKYYQKTLEIYEELSNKRRIAA</sequence>